<dbReference type="Proteomes" id="UP001292216">
    <property type="component" value="Unassembled WGS sequence"/>
</dbReference>
<reference evidence="2 3" key="1">
    <citation type="submission" date="2023-12" db="EMBL/GenBank/DDBJ databases">
        <title>Whole genome sequencing of Paenibacillus phoenicis isolated from the Phoenix Mars Lander spacecraft assembly facility.</title>
        <authorList>
            <person name="Garcia A."/>
            <person name="Venkateswaran K."/>
        </authorList>
    </citation>
    <scope>NUCLEOTIDE SEQUENCE [LARGE SCALE GENOMIC DNA]</scope>
    <source>
        <strain evidence="2 3">3PO2SA</strain>
    </source>
</reference>
<protein>
    <submittedName>
        <fullName evidence="2">S-layer homology domain-containing protein</fullName>
    </submittedName>
</protein>
<dbReference type="RefSeq" id="WP_323078250.1">
    <property type="nucleotide sequence ID" value="NZ_CBCSKM010000009.1"/>
</dbReference>
<gene>
    <name evidence="2" type="ORF">U9M73_17230</name>
</gene>
<proteinExistence type="predicted"/>
<evidence type="ECO:0000313" key="3">
    <source>
        <dbReference type="Proteomes" id="UP001292216"/>
    </source>
</evidence>
<dbReference type="EMBL" id="JAYERP010000001">
    <property type="protein sequence ID" value="MEA3571693.1"/>
    <property type="molecule type" value="Genomic_DNA"/>
</dbReference>
<dbReference type="InterPro" id="IPR001119">
    <property type="entry name" value="SLH_dom"/>
</dbReference>
<feature type="domain" description="SLH" evidence="1">
    <location>
        <begin position="26"/>
        <end position="86"/>
    </location>
</feature>
<sequence>MKNHWGKPYIQISLEQLPITKENVTLNGYKDMVSVDAAYLENVRLMVKLNIMTGTSEDTFSPKGETTRAQAANVFVRTLQALGMID</sequence>
<evidence type="ECO:0000259" key="1">
    <source>
        <dbReference type="PROSITE" id="PS51272"/>
    </source>
</evidence>
<dbReference type="PROSITE" id="PS51272">
    <property type="entry name" value="SLH"/>
    <property type="match status" value="1"/>
</dbReference>
<comment type="caution">
    <text evidence="2">The sequence shown here is derived from an EMBL/GenBank/DDBJ whole genome shotgun (WGS) entry which is preliminary data.</text>
</comment>
<dbReference type="Pfam" id="PF00395">
    <property type="entry name" value="SLH"/>
    <property type="match status" value="1"/>
</dbReference>
<name>A0ABU5PP27_9BACL</name>
<accession>A0ABU5PP27</accession>
<evidence type="ECO:0000313" key="2">
    <source>
        <dbReference type="EMBL" id="MEA3571693.1"/>
    </source>
</evidence>
<keyword evidence="3" id="KW-1185">Reference proteome</keyword>
<organism evidence="2 3">
    <name type="scientific">Paenibacillus phoenicis</name>
    <dbReference type="NCBI Taxonomy" id="554117"/>
    <lineage>
        <taxon>Bacteria</taxon>
        <taxon>Bacillati</taxon>
        <taxon>Bacillota</taxon>
        <taxon>Bacilli</taxon>
        <taxon>Bacillales</taxon>
        <taxon>Paenibacillaceae</taxon>
        <taxon>Paenibacillus</taxon>
    </lineage>
</organism>